<dbReference type="PANTHER" id="PTHR31089">
    <property type="entry name" value="CYCLIC DOF FACTOR 2"/>
    <property type="match status" value="1"/>
</dbReference>
<reference evidence="2" key="1">
    <citation type="submission" date="2015-07" db="EMBL/GenBank/DDBJ databases">
        <title>Transcriptome Assembly of Anthurium amnicola.</title>
        <authorList>
            <person name="Suzuki J."/>
        </authorList>
    </citation>
    <scope>NUCLEOTIDE SEQUENCE</scope>
</reference>
<dbReference type="EMBL" id="GDJX01026928">
    <property type="protein sequence ID" value="JAT41008.1"/>
    <property type="molecule type" value="Transcribed_RNA"/>
</dbReference>
<feature type="compositionally biased region" description="Gly residues" evidence="1">
    <location>
        <begin position="32"/>
        <end position="43"/>
    </location>
</feature>
<protein>
    <submittedName>
        <fullName evidence="2">Dof zinc finger protein DOF5.5</fullName>
    </submittedName>
</protein>
<feature type="compositionally biased region" description="Polar residues" evidence="1">
    <location>
        <begin position="51"/>
        <end position="60"/>
    </location>
</feature>
<feature type="region of interest" description="Disordered" evidence="1">
    <location>
        <begin position="16"/>
        <end position="128"/>
    </location>
</feature>
<proteinExistence type="predicted"/>
<dbReference type="PANTHER" id="PTHR31089:SF1">
    <property type="entry name" value="CYCLIC DOF FACTOR 3"/>
    <property type="match status" value="1"/>
</dbReference>
<dbReference type="InterPro" id="IPR045174">
    <property type="entry name" value="Dof"/>
</dbReference>
<feature type="compositionally biased region" description="Low complexity" evidence="1">
    <location>
        <begin position="16"/>
        <end position="31"/>
    </location>
</feature>
<dbReference type="GO" id="GO:0003677">
    <property type="term" value="F:DNA binding"/>
    <property type="evidence" value="ECO:0007669"/>
    <property type="project" value="TreeGrafter"/>
</dbReference>
<gene>
    <name evidence="2" type="primary">DOF5.5</name>
    <name evidence="2" type="ORF">g.137899</name>
</gene>
<name>A0A1D1XF25_9ARAE</name>
<evidence type="ECO:0000313" key="2">
    <source>
        <dbReference type="EMBL" id="JAT41008.1"/>
    </source>
</evidence>
<sequence>MAGSRGLVKLFGRTIPVAPAEADAPAAPVEEGGSGGAEGGGGDNMRKEATEIQQQDQESPCSEEKAEQAEDPAGSEEHKLSSTDLETEAAEVAKPKEEQNNTSNLTEKTVKKPDKILPCPRCNSMDTK</sequence>
<accession>A0A1D1XF25</accession>
<feature type="non-terminal residue" evidence="2">
    <location>
        <position position="128"/>
    </location>
</feature>
<evidence type="ECO:0000256" key="1">
    <source>
        <dbReference type="SAM" id="MobiDB-lite"/>
    </source>
</evidence>
<dbReference type="AlphaFoldDB" id="A0A1D1XF25"/>
<dbReference type="GO" id="GO:0003700">
    <property type="term" value="F:DNA-binding transcription factor activity"/>
    <property type="evidence" value="ECO:0007669"/>
    <property type="project" value="InterPro"/>
</dbReference>
<organism evidence="2">
    <name type="scientific">Anthurium amnicola</name>
    <dbReference type="NCBI Taxonomy" id="1678845"/>
    <lineage>
        <taxon>Eukaryota</taxon>
        <taxon>Viridiplantae</taxon>
        <taxon>Streptophyta</taxon>
        <taxon>Embryophyta</taxon>
        <taxon>Tracheophyta</taxon>
        <taxon>Spermatophyta</taxon>
        <taxon>Magnoliopsida</taxon>
        <taxon>Liliopsida</taxon>
        <taxon>Araceae</taxon>
        <taxon>Pothoideae</taxon>
        <taxon>Potheae</taxon>
        <taxon>Anthurium</taxon>
    </lineage>
</organism>